<evidence type="ECO:0000313" key="3">
    <source>
        <dbReference type="Proteomes" id="UP000292082"/>
    </source>
</evidence>
<reference evidence="2 3" key="1">
    <citation type="submission" date="2019-01" db="EMBL/GenBank/DDBJ databases">
        <title>Draft genome sequences of three monokaryotic isolates of the white-rot basidiomycete fungus Dichomitus squalens.</title>
        <authorList>
            <consortium name="DOE Joint Genome Institute"/>
            <person name="Lopez S.C."/>
            <person name="Andreopoulos B."/>
            <person name="Pangilinan J."/>
            <person name="Lipzen A."/>
            <person name="Riley R."/>
            <person name="Ahrendt S."/>
            <person name="Ng V."/>
            <person name="Barry K."/>
            <person name="Daum C."/>
            <person name="Grigoriev I.V."/>
            <person name="Hilden K.S."/>
            <person name="Makela M.R."/>
            <person name="de Vries R.P."/>
        </authorList>
    </citation>
    <scope>NUCLEOTIDE SEQUENCE [LARGE SCALE GENOMIC DNA]</scope>
    <source>
        <strain evidence="2 3">CBS 464.89</strain>
    </source>
</reference>
<keyword evidence="3" id="KW-1185">Reference proteome</keyword>
<feature type="transmembrane region" description="Helical" evidence="1">
    <location>
        <begin position="355"/>
        <end position="375"/>
    </location>
</feature>
<organism evidence="2 3">
    <name type="scientific">Dichomitus squalens</name>
    <dbReference type="NCBI Taxonomy" id="114155"/>
    <lineage>
        <taxon>Eukaryota</taxon>
        <taxon>Fungi</taxon>
        <taxon>Dikarya</taxon>
        <taxon>Basidiomycota</taxon>
        <taxon>Agaricomycotina</taxon>
        <taxon>Agaricomycetes</taxon>
        <taxon>Polyporales</taxon>
        <taxon>Polyporaceae</taxon>
        <taxon>Dichomitus</taxon>
    </lineage>
</organism>
<dbReference type="AlphaFoldDB" id="A0A4Q9P8T0"/>
<evidence type="ECO:0000313" key="2">
    <source>
        <dbReference type="EMBL" id="TBU51000.1"/>
    </source>
</evidence>
<name>A0A4Q9P8T0_9APHY</name>
<protein>
    <submittedName>
        <fullName evidence="2">Uncharacterized protein</fullName>
    </submittedName>
</protein>
<keyword evidence="1" id="KW-1133">Transmembrane helix</keyword>
<sequence>MCLKFGPHHQGRLFFPRLYGGSRATPAIPEEFFAKVYDHAILPTLRQCAPHHAKAWPHSYHHVKTLARGERGQFTAVSRLLPIEVMDDFAEGLFAKLDTLGPTFKDAFFELEAKGVKATSMHPPQDAEARAEALQSVLAPLDMAMVPIEEKRTRWFVDVALEIHREGFVMQWLTVAHERLLRVALPSLGDEQVRAVRRSKAFREDLSGHLTDFAGFRVEPSQHGRRDHATYVNVYTTDKAATYQAGFNGIYRRRPFSDLVPKRLAKLIEDVDVISGTFYDCGGGAGMVQDGGARMEIRVNLAYAEASLRDIPDAIVQHAVLPVPSEIWWSFKFFRMTALWRVFKALSVTPPPAMAWNQTIMMAAIALYMYNAVIYRPSE</sequence>
<dbReference type="EMBL" id="ML145457">
    <property type="protein sequence ID" value="TBU51000.1"/>
    <property type="molecule type" value="Genomic_DNA"/>
</dbReference>
<evidence type="ECO:0000256" key="1">
    <source>
        <dbReference type="SAM" id="Phobius"/>
    </source>
</evidence>
<proteinExistence type="predicted"/>
<keyword evidence="1" id="KW-0812">Transmembrane</keyword>
<dbReference type="Proteomes" id="UP000292082">
    <property type="component" value="Unassembled WGS sequence"/>
</dbReference>
<accession>A0A4Q9P8T0</accession>
<feature type="non-terminal residue" evidence="2">
    <location>
        <position position="379"/>
    </location>
</feature>
<gene>
    <name evidence="2" type="ORF">BD310DRAFT_835622</name>
</gene>
<keyword evidence="1" id="KW-0472">Membrane</keyword>